<dbReference type="GO" id="GO:0009100">
    <property type="term" value="P:glycoprotein metabolic process"/>
    <property type="evidence" value="ECO:0007669"/>
    <property type="project" value="UniProtKB-ARBA"/>
</dbReference>
<organism evidence="2 3">
    <name type="scientific">Sporofaciens musculi</name>
    <dbReference type="NCBI Taxonomy" id="2681861"/>
    <lineage>
        <taxon>Bacteria</taxon>
        <taxon>Bacillati</taxon>
        <taxon>Bacillota</taxon>
        <taxon>Clostridia</taxon>
        <taxon>Lachnospirales</taxon>
        <taxon>Lachnospiraceae</taxon>
        <taxon>Sporofaciens</taxon>
    </lineage>
</organism>
<evidence type="ECO:0000313" key="3">
    <source>
        <dbReference type="Proteomes" id="UP000460412"/>
    </source>
</evidence>
<name>A0A7X3MI14_9FIRM</name>
<dbReference type="AlphaFoldDB" id="A0A7X3MI14"/>
<evidence type="ECO:0000259" key="1">
    <source>
        <dbReference type="Pfam" id="PF04991"/>
    </source>
</evidence>
<dbReference type="PANTHER" id="PTHR43404">
    <property type="entry name" value="LIPOPOLYSACCHARIDE CHOLINEPHOSPHOTRANSFERASE LICD"/>
    <property type="match status" value="1"/>
</dbReference>
<feature type="domain" description="LicD/FKTN/FKRP nucleotidyltransferase" evidence="1">
    <location>
        <begin position="19"/>
        <end position="238"/>
    </location>
</feature>
<protein>
    <recommendedName>
        <fullName evidence="1">LicD/FKTN/FKRP nucleotidyltransferase domain-containing protein</fullName>
    </recommendedName>
</protein>
<dbReference type="InterPro" id="IPR052942">
    <property type="entry name" value="LPS_cholinephosphotransferase"/>
</dbReference>
<dbReference type="PANTHER" id="PTHR43404:SF2">
    <property type="entry name" value="LIPOPOLYSACCHARIDE CHOLINEPHOSPHOTRANSFERASE LICD"/>
    <property type="match status" value="1"/>
</dbReference>
<keyword evidence="3" id="KW-1185">Reference proteome</keyword>
<reference evidence="2 3" key="1">
    <citation type="submission" date="2019-12" db="EMBL/GenBank/DDBJ databases">
        <title>Sporaefaciens musculi gen. nov., sp. nov., a novel bacterium isolated from the caecum of an obese mouse.</title>
        <authorList>
            <person name="Rasmussen T.S."/>
            <person name="Streidl T."/>
            <person name="Hitch T.C.A."/>
            <person name="Wortmann E."/>
            <person name="Deptula P."/>
            <person name="Hansen M."/>
            <person name="Nielsen D.S."/>
            <person name="Clavel T."/>
            <person name="Vogensen F.K."/>
        </authorList>
    </citation>
    <scope>NUCLEOTIDE SEQUENCE [LARGE SCALE GENOMIC DNA]</scope>
    <source>
        <strain evidence="2 3">WCA-9-b2</strain>
    </source>
</reference>
<dbReference type="InterPro" id="IPR007074">
    <property type="entry name" value="LicD/FKTN/FKRP_NTP_transf"/>
</dbReference>
<proteinExistence type="predicted"/>
<gene>
    <name evidence="2" type="ORF">GN277_15865</name>
</gene>
<evidence type="ECO:0000313" key="2">
    <source>
        <dbReference type="EMBL" id="MXP76808.1"/>
    </source>
</evidence>
<dbReference type="EMBL" id="WUQX01000001">
    <property type="protein sequence ID" value="MXP76808.1"/>
    <property type="molecule type" value="Genomic_DNA"/>
</dbReference>
<dbReference type="RefSeq" id="WP_159751861.1">
    <property type="nucleotide sequence ID" value="NZ_WUQX01000001.1"/>
</dbReference>
<dbReference type="Proteomes" id="UP000460412">
    <property type="component" value="Unassembled WGS sequence"/>
</dbReference>
<sequence length="264" mass="30979">MTEVQKLQLEILIKLDEVCHRHQLRYYLAYGSCLGSVRHQGFIPWDHDIDVLMPIEDAKKLSRYQTEFGKRYFVRSRETDCSFGSIGMHVVDRSAELYVKKGNKILEKTNPYIDVYPYYDCPRTKAGLVFKVWHSHLYKILVSGVPQNHGIISKAAAGMVLLFFRKKNRERDIRRLEEGLSYKRKSDSICDYFGEDVSLCSAITYDKNWFSKPKKMLFEGLYFDGPTEPDKYLTKRYGNYMTLPPVHERNSEVRYELIKNGVNQ</sequence>
<comment type="caution">
    <text evidence="2">The sequence shown here is derived from an EMBL/GenBank/DDBJ whole genome shotgun (WGS) entry which is preliminary data.</text>
</comment>
<dbReference type="Pfam" id="PF04991">
    <property type="entry name" value="LicD"/>
    <property type="match status" value="1"/>
</dbReference>
<accession>A0A7X3MI14</accession>